<dbReference type="AlphaFoldDB" id="A0A7D9IJL0"/>
<protein>
    <submittedName>
        <fullName evidence="2">Lysine-specific demethylase 2A-like</fullName>
    </submittedName>
</protein>
<dbReference type="Proteomes" id="UP001152795">
    <property type="component" value="Unassembled WGS sequence"/>
</dbReference>
<dbReference type="OrthoDB" id="5876800at2759"/>
<reference evidence="2" key="1">
    <citation type="submission" date="2020-04" db="EMBL/GenBank/DDBJ databases">
        <authorList>
            <person name="Alioto T."/>
            <person name="Alioto T."/>
            <person name="Gomez Garrido J."/>
        </authorList>
    </citation>
    <scope>NUCLEOTIDE SEQUENCE</scope>
    <source>
        <strain evidence="2">A484AB</strain>
    </source>
</reference>
<comment type="caution">
    <text evidence="2">The sequence shown here is derived from an EMBL/GenBank/DDBJ whole genome shotgun (WGS) entry which is preliminary data.</text>
</comment>
<dbReference type="GO" id="GO:0046872">
    <property type="term" value="F:metal ion binding"/>
    <property type="evidence" value="ECO:0007669"/>
    <property type="project" value="UniProtKB-KW"/>
</dbReference>
<evidence type="ECO:0000313" key="2">
    <source>
        <dbReference type="EMBL" id="CAB4010287.1"/>
    </source>
</evidence>
<dbReference type="Gene3D" id="2.60.120.650">
    <property type="entry name" value="Cupin"/>
    <property type="match status" value="1"/>
</dbReference>
<name>A0A7D9IJL0_PARCT</name>
<keyword evidence="3" id="KW-1185">Reference proteome</keyword>
<dbReference type="PANTHER" id="PTHR23123">
    <property type="entry name" value="PHD/F-BOX CONTAINING PROTEIN"/>
    <property type="match status" value="1"/>
</dbReference>
<gene>
    <name evidence="2" type="ORF">PACLA_8A089817</name>
</gene>
<proteinExistence type="predicted"/>
<dbReference type="InterPro" id="IPR050690">
    <property type="entry name" value="JHDM1_Histone_Demethylase"/>
</dbReference>
<feature type="non-terminal residue" evidence="2">
    <location>
        <position position="1"/>
    </location>
</feature>
<keyword evidence="1" id="KW-0479">Metal-binding</keyword>
<evidence type="ECO:0000313" key="3">
    <source>
        <dbReference type="Proteomes" id="UP001152795"/>
    </source>
</evidence>
<organism evidence="2 3">
    <name type="scientific">Paramuricea clavata</name>
    <name type="common">Red gorgonian</name>
    <name type="synonym">Violescent sea-whip</name>
    <dbReference type="NCBI Taxonomy" id="317549"/>
    <lineage>
        <taxon>Eukaryota</taxon>
        <taxon>Metazoa</taxon>
        <taxon>Cnidaria</taxon>
        <taxon>Anthozoa</taxon>
        <taxon>Octocorallia</taxon>
        <taxon>Malacalcyonacea</taxon>
        <taxon>Plexauridae</taxon>
        <taxon>Paramuricea</taxon>
    </lineage>
</organism>
<dbReference type="SUPFAM" id="SSF51197">
    <property type="entry name" value="Clavaminate synthase-like"/>
    <property type="match status" value="1"/>
</dbReference>
<dbReference type="EMBL" id="CACRXK020006738">
    <property type="protein sequence ID" value="CAB4010287.1"/>
    <property type="molecule type" value="Genomic_DNA"/>
</dbReference>
<evidence type="ECO:0000256" key="1">
    <source>
        <dbReference type="ARBA" id="ARBA00022723"/>
    </source>
</evidence>
<sequence>MEEDSGRNLRAYTRRNYDDNLDDEIEGKRTFNVLDKLADPKFRQGNFVQKLANGNDVNLKYIQEHGFDSPFLFESSEGLGMRMPSSEFTVDDVKNYVGSRRVVDVIDVNTQQQIEMSMMHFAKYYMNTERQKIYNVISLEFSHTRLENHVETPLLVSTGLFANF</sequence>
<accession>A0A7D9IJL0</accession>